<evidence type="ECO:0000313" key="3">
    <source>
        <dbReference type="Proteomes" id="UP000326509"/>
    </source>
</evidence>
<keyword evidence="3" id="KW-1185">Reference proteome</keyword>
<name>A0A5J4J661_9FLAO</name>
<protein>
    <submittedName>
        <fullName evidence="2">Uncharacterized protein</fullName>
    </submittedName>
</protein>
<dbReference type="OrthoDB" id="1433786at2"/>
<evidence type="ECO:0000256" key="1">
    <source>
        <dbReference type="SAM" id="SignalP"/>
    </source>
</evidence>
<comment type="caution">
    <text evidence="2">The sequence shown here is derived from an EMBL/GenBank/DDBJ whole genome shotgun (WGS) entry which is preliminary data.</text>
</comment>
<accession>A0A5J4J661</accession>
<reference evidence="2 3" key="1">
    <citation type="submission" date="2019-08" db="EMBL/GenBank/DDBJ databases">
        <title>Draft genome sequence of Ulvibacter marinus type strain NBRC 109484.</title>
        <authorList>
            <person name="Kawano K."/>
            <person name="Ushijima N."/>
            <person name="Kihara M."/>
            <person name="Itoh H."/>
        </authorList>
    </citation>
    <scope>NUCLEOTIDE SEQUENCE [LARGE SCALE GENOMIC DNA]</scope>
    <source>
        <strain evidence="2 3">NBRC 109484</strain>
    </source>
</reference>
<proteinExistence type="predicted"/>
<gene>
    <name evidence="2" type="ORF">ULMA_20750</name>
</gene>
<evidence type="ECO:0000313" key="2">
    <source>
        <dbReference type="EMBL" id="GER59967.1"/>
    </source>
</evidence>
<feature type="chain" id="PRO_5023809879" evidence="1">
    <location>
        <begin position="20"/>
        <end position="204"/>
    </location>
</feature>
<dbReference type="EMBL" id="BKCG01000005">
    <property type="protein sequence ID" value="GER59967.1"/>
    <property type="molecule type" value="Genomic_DNA"/>
</dbReference>
<feature type="signal peptide" evidence="1">
    <location>
        <begin position="1"/>
        <end position="19"/>
    </location>
</feature>
<dbReference type="AlphaFoldDB" id="A0A5J4J661"/>
<sequence length="204" mass="22273">MKNKITLGLLFFIGLQINAQVGINTSDPQATLDVNGSVRIQKRSMDHGQAVRLLGVDEQGVILELDMDENIYIEGDKVKYSDRKAGVNQVSLIGITLLDNLAGIIWPGATGDGKAIVRLTVLLGDVELTGIDMSAFTSPMDAHGYTLSLYSVSGEVKIKNQDNGSITRNQFILGGGSDITIKQYEMIKLMYDGILEKWIVMSKH</sequence>
<organism evidence="2 3">
    <name type="scientific">Patiriisocius marinus</name>
    <dbReference type="NCBI Taxonomy" id="1397112"/>
    <lineage>
        <taxon>Bacteria</taxon>
        <taxon>Pseudomonadati</taxon>
        <taxon>Bacteroidota</taxon>
        <taxon>Flavobacteriia</taxon>
        <taxon>Flavobacteriales</taxon>
        <taxon>Flavobacteriaceae</taxon>
        <taxon>Patiriisocius</taxon>
    </lineage>
</organism>
<keyword evidence="1" id="KW-0732">Signal</keyword>
<dbReference type="RefSeq" id="WP_151674428.1">
    <property type="nucleotide sequence ID" value="NZ_BKCG01000005.1"/>
</dbReference>
<dbReference type="Proteomes" id="UP000326509">
    <property type="component" value="Unassembled WGS sequence"/>
</dbReference>